<dbReference type="InterPro" id="IPR013087">
    <property type="entry name" value="Znf_C2H2_type"/>
</dbReference>
<dbReference type="PROSITE" id="PS50157">
    <property type="entry name" value="ZINC_FINGER_C2H2_2"/>
    <property type="match status" value="2"/>
</dbReference>
<feature type="coiled-coil region" evidence="9">
    <location>
        <begin position="274"/>
        <end position="308"/>
    </location>
</feature>
<evidence type="ECO:0000256" key="2">
    <source>
        <dbReference type="ARBA" id="ARBA00022723"/>
    </source>
</evidence>
<keyword evidence="9" id="KW-0175">Coiled coil</keyword>
<evidence type="ECO:0000256" key="9">
    <source>
        <dbReference type="SAM" id="Coils"/>
    </source>
</evidence>
<keyword evidence="6" id="KW-0804">Transcription</keyword>
<evidence type="ECO:0000313" key="11">
    <source>
        <dbReference type="EMBL" id="KUJ15668.1"/>
    </source>
</evidence>
<feature type="domain" description="C2H2-type" evidence="10">
    <location>
        <begin position="176"/>
        <end position="201"/>
    </location>
</feature>
<feature type="domain" description="C2H2-type" evidence="10">
    <location>
        <begin position="206"/>
        <end position="239"/>
    </location>
</feature>
<dbReference type="InParanoid" id="A0A194X664"/>
<keyword evidence="3 8" id="KW-0863">Zinc-finger</keyword>
<evidence type="ECO:0000256" key="1">
    <source>
        <dbReference type="ARBA" id="ARBA00004123"/>
    </source>
</evidence>
<dbReference type="PANTHER" id="PTHR46179">
    <property type="entry name" value="ZINC FINGER PROTEIN"/>
    <property type="match status" value="1"/>
</dbReference>
<dbReference type="GO" id="GO:0006357">
    <property type="term" value="P:regulation of transcription by RNA polymerase II"/>
    <property type="evidence" value="ECO:0007669"/>
    <property type="project" value="TreeGrafter"/>
</dbReference>
<evidence type="ECO:0000313" key="12">
    <source>
        <dbReference type="Proteomes" id="UP000070700"/>
    </source>
</evidence>
<dbReference type="Proteomes" id="UP000070700">
    <property type="component" value="Unassembled WGS sequence"/>
</dbReference>
<dbReference type="InterPro" id="IPR036236">
    <property type="entry name" value="Znf_C2H2_sf"/>
</dbReference>
<evidence type="ECO:0000256" key="6">
    <source>
        <dbReference type="ARBA" id="ARBA00023163"/>
    </source>
</evidence>
<keyword evidence="7" id="KW-0539">Nucleus</keyword>
<sequence>MGMVWHGYGSLVWHGNGMEMAWNNGNGMAWLWGFEYRPDQIAATHDGPNHHVGHDLLGMNGILPNGTNGCRRHHHLYIAATRNTSDDWWNFDPADQIFSQYLEDATLLDPFHEVPPNQETGVQPTNPECKKQMEKKTAMAETSPNQLSCTWPGCHAETFSRPCDLKKHKDEHNKPYLCQESACGISFADKARLRRHTLETHKTAGYKCPFPECSRSQKAFARKYNLTQHIKNRHESSKRQASNLEDLVLQTHTIVGMNDHIPGFEYAQGSTHAMAALKKELQQREAEKKELELVQAHVEAEVERLKKALDILDE</sequence>
<keyword evidence="2" id="KW-0479">Metal-binding</keyword>
<dbReference type="GO" id="GO:0008270">
    <property type="term" value="F:zinc ion binding"/>
    <property type="evidence" value="ECO:0007669"/>
    <property type="project" value="UniProtKB-KW"/>
</dbReference>
<accession>A0A194X664</accession>
<evidence type="ECO:0000256" key="8">
    <source>
        <dbReference type="PROSITE-ProRule" id="PRU00042"/>
    </source>
</evidence>
<evidence type="ECO:0000256" key="7">
    <source>
        <dbReference type="ARBA" id="ARBA00023242"/>
    </source>
</evidence>
<dbReference type="OrthoDB" id="5305647at2759"/>
<dbReference type="KEGG" id="psco:LY89DRAFT_782950"/>
<evidence type="ECO:0000256" key="5">
    <source>
        <dbReference type="ARBA" id="ARBA00023015"/>
    </source>
</evidence>
<evidence type="ECO:0000259" key="10">
    <source>
        <dbReference type="PROSITE" id="PS50157"/>
    </source>
</evidence>
<keyword evidence="4" id="KW-0862">Zinc</keyword>
<dbReference type="Gene3D" id="3.30.160.60">
    <property type="entry name" value="Classic Zinc Finger"/>
    <property type="match status" value="2"/>
</dbReference>
<dbReference type="AlphaFoldDB" id="A0A194X664"/>
<dbReference type="InterPro" id="IPR051061">
    <property type="entry name" value="Zinc_finger_trans_reg"/>
</dbReference>
<proteinExistence type="predicted"/>
<keyword evidence="5" id="KW-0805">Transcription regulation</keyword>
<dbReference type="SMART" id="SM00355">
    <property type="entry name" value="ZnF_C2H2"/>
    <property type="match status" value="3"/>
</dbReference>
<dbReference type="PROSITE" id="PS00028">
    <property type="entry name" value="ZINC_FINGER_C2H2_1"/>
    <property type="match status" value="1"/>
</dbReference>
<dbReference type="Pfam" id="PF00096">
    <property type="entry name" value="zf-C2H2"/>
    <property type="match status" value="1"/>
</dbReference>
<organism evidence="11 12">
    <name type="scientific">Mollisia scopiformis</name>
    <name type="common">Conifer needle endophyte fungus</name>
    <name type="synonym">Phialocephala scopiformis</name>
    <dbReference type="NCBI Taxonomy" id="149040"/>
    <lineage>
        <taxon>Eukaryota</taxon>
        <taxon>Fungi</taxon>
        <taxon>Dikarya</taxon>
        <taxon>Ascomycota</taxon>
        <taxon>Pezizomycotina</taxon>
        <taxon>Leotiomycetes</taxon>
        <taxon>Helotiales</taxon>
        <taxon>Mollisiaceae</taxon>
        <taxon>Mollisia</taxon>
    </lineage>
</organism>
<dbReference type="RefSeq" id="XP_018070023.1">
    <property type="nucleotide sequence ID" value="XM_018222630.1"/>
</dbReference>
<name>A0A194X664_MOLSC</name>
<evidence type="ECO:0000256" key="3">
    <source>
        <dbReference type="ARBA" id="ARBA00022771"/>
    </source>
</evidence>
<dbReference type="GeneID" id="28832356"/>
<protein>
    <recommendedName>
        <fullName evidence="10">C2H2-type domain-containing protein</fullName>
    </recommendedName>
</protein>
<reference evidence="11 12" key="1">
    <citation type="submission" date="2015-10" db="EMBL/GenBank/DDBJ databases">
        <title>Full genome of DAOMC 229536 Phialocephala scopiformis, a fungal endophyte of spruce producing the potent anti-insectan compound rugulosin.</title>
        <authorList>
            <consortium name="DOE Joint Genome Institute"/>
            <person name="Walker A.K."/>
            <person name="Frasz S.L."/>
            <person name="Seifert K.A."/>
            <person name="Miller J.D."/>
            <person name="Mondo S.J."/>
            <person name="Labutti K."/>
            <person name="Lipzen A."/>
            <person name="Dockter R."/>
            <person name="Kennedy M."/>
            <person name="Grigoriev I.V."/>
            <person name="Spatafora J.W."/>
        </authorList>
    </citation>
    <scope>NUCLEOTIDE SEQUENCE [LARGE SCALE GENOMIC DNA]</scope>
    <source>
        <strain evidence="11 12">CBS 120377</strain>
    </source>
</reference>
<dbReference type="EMBL" id="KQ947417">
    <property type="protein sequence ID" value="KUJ15668.1"/>
    <property type="molecule type" value="Genomic_DNA"/>
</dbReference>
<dbReference type="GO" id="GO:0005634">
    <property type="term" value="C:nucleus"/>
    <property type="evidence" value="ECO:0007669"/>
    <property type="project" value="UniProtKB-SubCell"/>
</dbReference>
<gene>
    <name evidence="11" type="ORF">LY89DRAFT_782950</name>
</gene>
<dbReference type="SUPFAM" id="SSF57667">
    <property type="entry name" value="beta-beta-alpha zinc fingers"/>
    <property type="match status" value="1"/>
</dbReference>
<comment type="subcellular location">
    <subcellularLocation>
        <location evidence="1">Nucleus</location>
    </subcellularLocation>
</comment>
<keyword evidence="12" id="KW-1185">Reference proteome</keyword>
<evidence type="ECO:0000256" key="4">
    <source>
        <dbReference type="ARBA" id="ARBA00022833"/>
    </source>
</evidence>
<dbReference type="PANTHER" id="PTHR46179:SF13">
    <property type="entry name" value="C2H2-TYPE DOMAIN-CONTAINING PROTEIN"/>
    <property type="match status" value="1"/>
</dbReference>